<keyword evidence="5" id="KW-1133">Transmembrane helix</keyword>
<evidence type="ECO:0000256" key="1">
    <source>
        <dbReference type="ARBA" id="ARBA00023015"/>
    </source>
</evidence>
<feature type="transmembrane region" description="Helical" evidence="5">
    <location>
        <begin position="274"/>
        <end position="296"/>
    </location>
</feature>
<dbReference type="InterPro" id="IPR036388">
    <property type="entry name" value="WH-like_DNA-bd_sf"/>
</dbReference>
<dbReference type="PROSITE" id="PS00622">
    <property type="entry name" value="HTH_LUXR_1"/>
    <property type="match status" value="1"/>
</dbReference>
<dbReference type="EMBL" id="MSCN01000001">
    <property type="protein sequence ID" value="PQJ80271.1"/>
    <property type="molecule type" value="Genomic_DNA"/>
</dbReference>
<dbReference type="GO" id="GO:0003677">
    <property type="term" value="F:DNA binding"/>
    <property type="evidence" value="ECO:0007669"/>
    <property type="project" value="UniProtKB-KW"/>
</dbReference>
<dbReference type="InterPro" id="IPR000792">
    <property type="entry name" value="Tscrpt_reg_LuxR_C"/>
</dbReference>
<keyword evidence="5" id="KW-0472">Membrane</keyword>
<dbReference type="InterPro" id="IPR011622">
    <property type="entry name" value="7TMR_DISM_rcpt_extracell_dom2"/>
</dbReference>
<feature type="domain" description="HTH luxR-type" evidence="6">
    <location>
        <begin position="394"/>
        <end position="459"/>
    </location>
</feature>
<evidence type="ECO:0000256" key="4">
    <source>
        <dbReference type="SAM" id="Coils"/>
    </source>
</evidence>
<keyword evidence="3" id="KW-0804">Transcription</keyword>
<dbReference type="AlphaFoldDB" id="A0A2S7WSH5"/>
<evidence type="ECO:0000256" key="2">
    <source>
        <dbReference type="ARBA" id="ARBA00023125"/>
    </source>
</evidence>
<dbReference type="SUPFAM" id="SSF46894">
    <property type="entry name" value="C-terminal effector domain of the bipartite response regulators"/>
    <property type="match status" value="1"/>
</dbReference>
<organism evidence="7 8">
    <name type="scientific">Polaribacter porphyrae</name>
    <dbReference type="NCBI Taxonomy" id="1137780"/>
    <lineage>
        <taxon>Bacteria</taxon>
        <taxon>Pseudomonadati</taxon>
        <taxon>Bacteroidota</taxon>
        <taxon>Flavobacteriia</taxon>
        <taxon>Flavobacteriales</taxon>
        <taxon>Flavobacteriaceae</taxon>
    </lineage>
</organism>
<feature type="transmembrane region" description="Helical" evidence="5">
    <location>
        <begin position="162"/>
        <end position="180"/>
    </location>
</feature>
<dbReference type="PROSITE" id="PS51257">
    <property type="entry name" value="PROKAR_LIPOPROTEIN"/>
    <property type="match status" value="1"/>
</dbReference>
<dbReference type="PANTHER" id="PTHR44688:SF16">
    <property type="entry name" value="DNA-BINDING TRANSCRIPTIONAL ACTIVATOR DEVR_DOSR"/>
    <property type="match status" value="1"/>
</dbReference>
<evidence type="ECO:0000256" key="3">
    <source>
        <dbReference type="ARBA" id="ARBA00023163"/>
    </source>
</evidence>
<dbReference type="Gene3D" id="1.10.10.10">
    <property type="entry name" value="Winged helix-like DNA-binding domain superfamily/Winged helix DNA-binding domain"/>
    <property type="match status" value="1"/>
</dbReference>
<accession>A0A2S7WSH5</accession>
<sequence length="462" mass="54459">MRKIIKPTLLIILLFFFVSCIFQENNSNNLKFSISYFKDLQEAETIHSITNKKMLVLENPKIGFQNGIYWFKINLLDKKDYKTIIFDIKESTIADIIVYRNFEIIPYSNIEETHFSLAIDNHKKEFTYYFKVHFKNQVHFPLKIKEFKRSQLKEKYAFFTNGIYYGFVLMVLIVNVFFFFSLKDKTFLYYCLFLIAINLSISDYEGLLKVIIPSSLLKYSTVLTHPLIPIFGALFANRFLNLAYFLPKSNRIGLVLLFIAVLTFFLFIPTHKYVFIAIANTISLFILFYYWVLAVIILKKHQFAIFFVFGYSLILFSAIFFVVPVDLGFKTQNISLNTVKFGAIFEMLILTYAITYRIKMLHKENEKFKEEIKEYLTKINAFKSNNSEETNIESLIRENNLSDREADVLLLIFKGYTNQRIGDELFITLNTVKYHIRNIYQKLNINTKNEAIDIVAKIKNPK</sequence>
<dbReference type="PROSITE" id="PS50043">
    <property type="entry name" value="HTH_LUXR_2"/>
    <property type="match status" value="1"/>
</dbReference>
<evidence type="ECO:0000256" key="5">
    <source>
        <dbReference type="SAM" id="Phobius"/>
    </source>
</evidence>
<feature type="transmembrane region" description="Helical" evidence="5">
    <location>
        <begin position="303"/>
        <end position="322"/>
    </location>
</feature>
<dbReference type="Pfam" id="PF07695">
    <property type="entry name" value="7TMR-DISM_7TM"/>
    <property type="match status" value="1"/>
</dbReference>
<evidence type="ECO:0000313" key="7">
    <source>
        <dbReference type="EMBL" id="PQJ80271.1"/>
    </source>
</evidence>
<keyword evidence="5" id="KW-0812">Transmembrane</keyword>
<feature type="transmembrane region" description="Helical" evidence="5">
    <location>
        <begin position="334"/>
        <end position="354"/>
    </location>
</feature>
<evidence type="ECO:0000313" key="8">
    <source>
        <dbReference type="Proteomes" id="UP000238882"/>
    </source>
</evidence>
<dbReference type="SMART" id="SM00421">
    <property type="entry name" value="HTH_LUXR"/>
    <property type="match status" value="1"/>
</dbReference>
<feature type="transmembrane region" description="Helical" evidence="5">
    <location>
        <begin position="252"/>
        <end position="268"/>
    </location>
</feature>
<keyword evidence="4" id="KW-0175">Coiled coil</keyword>
<keyword evidence="1" id="KW-0805">Transcription regulation</keyword>
<name>A0A2S7WSH5_9FLAO</name>
<feature type="transmembrane region" description="Helical" evidence="5">
    <location>
        <begin position="216"/>
        <end position="240"/>
    </location>
</feature>
<dbReference type="GO" id="GO:0006355">
    <property type="term" value="P:regulation of DNA-templated transcription"/>
    <property type="evidence" value="ECO:0007669"/>
    <property type="project" value="InterPro"/>
</dbReference>
<dbReference type="RefSeq" id="WP_105016866.1">
    <property type="nucleotide sequence ID" value="NZ_MSCN01000001.1"/>
</dbReference>
<reference evidence="7 8" key="1">
    <citation type="submission" date="2016-12" db="EMBL/GenBank/DDBJ databases">
        <title>Trade-off between light-utilization and light-protection in marine flavobacteria.</title>
        <authorList>
            <person name="Kumagai Y."/>
            <person name="Yoshizawa S."/>
            <person name="Kogure K."/>
            <person name="Iwasaki W."/>
        </authorList>
    </citation>
    <scope>NUCLEOTIDE SEQUENCE [LARGE SCALE GENOMIC DNA]</scope>
    <source>
        <strain evidence="7 8">NBRC 108759</strain>
    </source>
</reference>
<proteinExistence type="predicted"/>
<feature type="coiled-coil region" evidence="4">
    <location>
        <begin position="358"/>
        <end position="385"/>
    </location>
</feature>
<keyword evidence="2" id="KW-0238">DNA-binding</keyword>
<dbReference type="Pfam" id="PF00196">
    <property type="entry name" value="GerE"/>
    <property type="match status" value="1"/>
</dbReference>
<dbReference type="PANTHER" id="PTHR44688">
    <property type="entry name" value="DNA-BINDING TRANSCRIPTIONAL ACTIVATOR DEVR_DOSR"/>
    <property type="match status" value="1"/>
</dbReference>
<dbReference type="InterPro" id="IPR016032">
    <property type="entry name" value="Sig_transdc_resp-reg_C-effctor"/>
</dbReference>
<dbReference type="PRINTS" id="PR00038">
    <property type="entry name" value="HTHLUXR"/>
</dbReference>
<keyword evidence="8" id="KW-1185">Reference proteome</keyword>
<dbReference type="InterPro" id="IPR011623">
    <property type="entry name" value="7TMR_DISM_rcpt_extracell_dom1"/>
</dbReference>
<dbReference type="Pfam" id="PF07696">
    <property type="entry name" value="7TMR-DISMED2"/>
    <property type="match status" value="1"/>
</dbReference>
<dbReference type="CDD" id="cd06170">
    <property type="entry name" value="LuxR_C_like"/>
    <property type="match status" value="1"/>
</dbReference>
<protein>
    <recommendedName>
        <fullName evidence="6">HTH luxR-type domain-containing protein</fullName>
    </recommendedName>
</protein>
<feature type="transmembrane region" description="Helical" evidence="5">
    <location>
        <begin position="187"/>
        <end position="204"/>
    </location>
</feature>
<evidence type="ECO:0000259" key="6">
    <source>
        <dbReference type="PROSITE" id="PS50043"/>
    </source>
</evidence>
<dbReference type="Proteomes" id="UP000238882">
    <property type="component" value="Unassembled WGS sequence"/>
</dbReference>
<comment type="caution">
    <text evidence="7">The sequence shown here is derived from an EMBL/GenBank/DDBJ whole genome shotgun (WGS) entry which is preliminary data.</text>
</comment>
<gene>
    <name evidence="7" type="ORF">BTO18_14260</name>
</gene>